<keyword evidence="1" id="KW-0812">Transmembrane</keyword>
<feature type="transmembrane region" description="Helical" evidence="1">
    <location>
        <begin position="38"/>
        <end position="58"/>
    </location>
</feature>
<feature type="transmembrane region" description="Helical" evidence="1">
    <location>
        <begin position="96"/>
        <end position="113"/>
    </location>
</feature>
<dbReference type="AlphaFoldDB" id="A0A1F5NDW6"/>
<dbReference type="EMBL" id="MFEG01000025">
    <property type="protein sequence ID" value="OGE75788.1"/>
    <property type="molecule type" value="Genomic_DNA"/>
</dbReference>
<evidence type="ECO:0000313" key="3">
    <source>
        <dbReference type="Proteomes" id="UP000176547"/>
    </source>
</evidence>
<sequence>MKKLNWKKAIGYALLLWVIMFVVVSILIAFKWYDGSGLMAWVVAAVGGVVSLILAGYLRPATAGAAFGYGAAFVVIGVVLDAIITTRFNAEIFRSVPLWVSYALVLLAPLLRIRKSTPPVL</sequence>
<feature type="transmembrane region" description="Helical" evidence="1">
    <location>
        <begin position="12"/>
        <end position="32"/>
    </location>
</feature>
<organism evidence="2 3">
    <name type="scientific">Candidatus Doudnabacteria bacterium RIFCSPHIGHO2_01_52_17</name>
    <dbReference type="NCBI Taxonomy" id="1817820"/>
    <lineage>
        <taxon>Bacteria</taxon>
        <taxon>Candidatus Doudnaibacteriota</taxon>
    </lineage>
</organism>
<feature type="transmembrane region" description="Helical" evidence="1">
    <location>
        <begin position="65"/>
        <end position="84"/>
    </location>
</feature>
<keyword evidence="1" id="KW-1133">Transmembrane helix</keyword>
<accession>A0A1F5NDW6</accession>
<reference evidence="2 3" key="1">
    <citation type="journal article" date="2016" name="Nat. Commun.">
        <title>Thousands of microbial genomes shed light on interconnected biogeochemical processes in an aquifer system.</title>
        <authorList>
            <person name="Anantharaman K."/>
            <person name="Brown C.T."/>
            <person name="Hug L.A."/>
            <person name="Sharon I."/>
            <person name="Castelle C.J."/>
            <person name="Probst A.J."/>
            <person name="Thomas B.C."/>
            <person name="Singh A."/>
            <person name="Wilkins M.J."/>
            <person name="Karaoz U."/>
            <person name="Brodie E.L."/>
            <person name="Williams K.H."/>
            <person name="Hubbard S.S."/>
            <person name="Banfield J.F."/>
        </authorList>
    </citation>
    <scope>NUCLEOTIDE SEQUENCE [LARGE SCALE GENOMIC DNA]</scope>
</reference>
<comment type="caution">
    <text evidence="2">The sequence shown here is derived from an EMBL/GenBank/DDBJ whole genome shotgun (WGS) entry which is preliminary data.</text>
</comment>
<evidence type="ECO:0000256" key="1">
    <source>
        <dbReference type="SAM" id="Phobius"/>
    </source>
</evidence>
<keyword evidence="1" id="KW-0472">Membrane</keyword>
<dbReference type="Proteomes" id="UP000176547">
    <property type="component" value="Unassembled WGS sequence"/>
</dbReference>
<name>A0A1F5NDW6_9BACT</name>
<proteinExistence type="predicted"/>
<protein>
    <submittedName>
        <fullName evidence="2">Uncharacterized protein</fullName>
    </submittedName>
</protein>
<evidence type="ECO:0000313" key="2">
    <source>
        <dbReference type="EMBL" id="OGE75788.1"/>
    </source>
</evidence>
<gene>
    <name evidence="2" type="ORF">A3K06_03785</name>
</gene>